<feature type="binding site" evidence="7">
    <location>
        <position position="159"/>
    </location>
    <ligand>
        <name>Zn(2+)</name>
        <dbReference type="ChEBI" id="CHEBI:29105"/>
        <note>catalytic</note>
    </ligand>
</feature>
<keyword evidence="10" id="KW-1185">Reference proteome</keyword>
<dbReference type="GO" id="GO:0005737">
    <property type="term" value="C:cytoplasm"/>
    <property type="evidence" value="ECO:0007669"/>
    <property type="project" value="UniProtKB-SubCell"/>
</dbReference>
<dbReference type="InterPro" id="IPR023091">
    <property type="entry name" value="MetalPrtase_cat_dom_sf_prd"/>
</dbReference>
<keyword evidence="6 7" id="KW-0862">Zinc</keyword>
<evidence type="ECO:0000256" key="1">
    <source>
        <dbReference type="ARBA" id="ARBA00010875"/>
    </source>
</evidence>
<evidence type="ECO:0000256" key="6">
    <source>
        <dbReference type="ARBA" id="ARBA00022833"/>
    </source>
</evidence>
<dbReference type="Proteomes" id="UP000321635">
    <property type="component" value="Unassembled WGS sequence"/>
</dbReference>
<dbReference type="Pfam" id="PF02130">
    <property type="entry name" value="YbeY"/>
    <property type="match status" value="1"/>
</dbReference>
<dbReference type="GO" id="GO:0004521">
    <property type="term" value="F:RNA endonuclease activity"/>
    <property type="evidence" value="ECO:0007669"/>
    <property type="project" value="UniProtKB-UniRule"/>
</dbReference>
<dbReference type="STRING" id="1120919.GCA_000429165_02255"/>
<evidence type="ECO:0000256" key="7">
    <source>
        <dbReference type="HAMAP-Rule" id="MF_00009"/>
    </source>
</evidence>
<dbReference type="PANTHER" id="PTHR46986">
    <property type="entry name" value="ENDORIBONUCLEASE YBEY, CHLOROPLASTIC"/>
    <property type="match status" value="1"/>
</dbReference>
<keyword evidence="7" id="KW-0698">rRNA processing</keyword>
<keyword evidence="3 7" id="KW-0479">Metal-binding</keyword>
<comment type="similarity">
    <text evidence="1 7">Belongs to the endoribonuclease YbeY family.</text>
</comment>
<sequence length="195" mass="21050">MEPRSSDSRAPDGAADNGPALTGDRSLDAPDLSGWFSAQAEGEFEIIIEDARWRGCAPNVERTIRRAVGAVARRSSALGEGSPPCPDTIVLSNDRVVKRLNARHRGRNKPTNVLTFEVSGGYAGGDIVLAFETVRREAHAAGRSPLQHLAHLVVHGVLHLDGHDHHLAGEARRMEMEEARILAGLGVPNPWKPRA</sequence>
<dbReference type="GO" id="GO:0004222">
    <property type="term" value="F:metalloendopeptidase activity"/>
    <property type="evidence" value="ECO:0007669"/>
    <property type="project" value="InterPro"/>
</dbReference>
<evidence type="ECO:0000256" key="3">
    <source>
        <dbReference type="ARBA" id="ARBA00022723"/>
    </source>
</evidence>
<reference evidence="9 10" key="1">
    <citation type="submission" date="2019-07" db="EMBL/GenBank/DDBJ databases">
        <title>Whole genome shotgun sequence of Acetobacter nitrogenifigens NBRC 105050.</title>
        <authorList>
            <person name="Hosoyama A."/>
            <person name="Uohara A."/>
            <person name="Ohji S."/>
            <person name="Ichikawa N."/>
        </authorList>
    </citation>
    <scope>NUCLEOTIDE SEQUENCE [LARGE SCALE GENOMIC DNA]</scope>
    <source>
        <strain evidence="9 10">NBRC 105050</strain>
    </source>
</reference>
<dbReference type="EC" id="3.1.-.-" evidence="7"/>
<evidence type="ECO:0000256" key="8">
    <source>
        <dbReference type="SAM" id="MobiDB-lite"/>
    </source>
</evidence>
<feature type="binding site" evidence="7">
    <location>
        <position position="155"/>
    </location>
    <ligand>
        <name>Zn(2+)</name>
        <dbReference type="ChEBI" id="CHEBI:29105"/>
        <note>catalytic</note>
    </ligand>
</feature>
<comment type="caution">
    <text evidence="9">The sequence shown here is derived from an EMBL/GenBank/DDBJ whole genome shotgun (WGS) entry which is preliminary data.</text>
</comment>
<dbReference type="GO" id="GO:0006364">
    <property type="term" value="P:rRNA processing"/>
    <property type="evidence" value="ECO:0007669"/>
    <property type="project" value="UniProtKB-UniRule"/>
</dbReference>
<evidence type="ECO:0000313" key="10">
    <source>
        <dbReference type="Proteomes" id="UP000321635"/>
    </source>
</evidence>
<dbReference type="EMBL" id="BJYF01000008">
    <property type="protein sequence ID" value="GEN59799.1"/>
    <property type="molecule type" value="Genomic_DNA"/>
</dbReference>
<dbReference type="InterPro" id="IPR002036">
    <property type="entry name" value="YbeY"/>
</dbReference>
<feature type="binding site" evidence="7">
    <location>
        <position position="165"/>
    </location>
    <ligand>
        <name>Zn(2+)</name>
        <dbReference type="ChEBI" id="CHEBI:29105"/>
        <note>catalytic</note>
    </ligand>
</feature>
<comment type="cofactor">
    <cofactor evidence="7">
        <name>Zn(2+)</name>
        <dbReference type="ChEBI" id="CHEBI:29105"/>
    </cofactor>
    <text evidence="7">Binds 1 zinc ion.</text>
</comment>
<dbReference type="OrthoDB" id="9807740at2"/>
<keyword evidence="7" id="KW-0963">Cytoplasm</keyword>
<keyword evidence="2 7" id="KW-0540">Nuclease</keyword>
<gene>
    <name evidence="7" type="primary">ybeY</name>
    <name evidence="9" type="ORF">ANI02nite_16830</name>
</gene>
<feature type="compositionally biased region" description="Basic and acidic residues" evidence="8">
    <location>
        <begin position="1"/>
        <end position="10"/>
    </location>
</feature>
<organism evidence="9 10">
    <name type="scientific">Acetobacter nitrogenifigens DSM 23921 = NBRC 105050</name>
    <dbReference type="NCBI Taxonomy" id="1120919"/>
    <lineage>
        <taxon>Bacteria</taxon>
        <taxon>Pseudomonadati</taxon>
        <taxon>Pseudomonadota</taxon>
        <taxon>Alphaproteobacteria</taxon>
        <taxon>Acetobacterales</taxon>
        <taxon>Acetobacteraceae</taxon>
        <taxon>Acetobacter</taxon>
    </lineage>
</organism>
<keyword evidence="4 7" id="KW-0255">Endonuclease</keyword>
<dbReference type="PANTHER" id="PTHR46986:SF1">
    <property type="entry name" value="ENDORIBONUCLEASE YBEY, CHLOROPLASTIC"/>
    <property type="match status" value="1"/>
</dbReference>
<comment type="function">
    <text evidence="7">Single strand-specific metallo-endoribonuclease involved in late-stage 70S ribosome quality control and in maturation of the 3' terminus of the 16S rRNA.</text>
</comment>
<evidence type="ECO:0000256" key="4">
    <source>
        <dbReference type="ARBA" id="ARBA00022759"/>
    </source>
</evidence>
<accession>A0A511XA32</accession>
<dbReference type="RefSeq" id="WP_084440749.1">
    <property type="nucleotide sequence ID" value="NZ_BAPG01000120.1"/>
</dbReference>
<keyword evidence="5 7" id="KW-0378">Hydrolase</keyword>
<keyword evidence="7" id="KW-0690">Ribosome biogenesis</keyword>
<dbReference type="Gene3D" id="3.40.390.30">
    <property type="entry name" value="Metalloproteases ('zincins'), catalytic domain"/>
    <property type="match status" value="1"/>
</dbReference>
<feature type="region of interest" description="Disordered" evidence="8">
    <location>
        <begin position="1"/>
        <end position="28"/>
    </location>
</feature>
<dbReference type="GO" id="GO:0008270">
    <property type="term" value="F:zinc ion binding"/>
    <property type="evidence" value="ECO:0007669"/>
    <property type="project" value="UniProtKB-UniRule"/>
</dbReference>
<dbReference type="SUPFAM" id="SSF55486">
    <property type="entry name" value="Metalloproteases ('zincins'), catalytic domain"/>
    <property type="match status" value="1"/>
</dbReference>
<evidence type="ECO:0000256" key="5">
    <source>
        <dbReference type="ARBA" id="ARBA00022801"/>
    </source>
</evidence>
<dbReference type="HAMAP" id="MF_00009">
    <property type="entry name" value="Endoribonucl_YbeY"/>
    <property type="match status" value="1"/>
</dbReference>
<comment type="subcellular location">
    <subcellularLocation>
        <location evidence="7">Cytoplasm</location>
    </subcellularLocation>
</comment>
<evidence type="ECO:0000313" key="9">
    <source>
        <dbReference type="EMBL" id="GEN59799.1"/>
    </source>
</evidence>
<protein>
    <recommendedName>
        <fullName evidence="7">Endoribonuclease YbeY</fullName>
        <ecNumber evidence="7">3.1.-.-</ecNumber>
    </recommendedName>
</protein>
<proteinExistence type="inferred from homology"/>
<dbReference type="AlphaFoldDB" id="A0A511XA32"/>
<name>A0A511XA32_9PROT</name>
<evidence type="ECO:0000256" key="2">
    <source>
        <dbReference type="ARBA" id="ARBA00022722"/>
    </source>
</evidence>
<dbReference type="NCBIfam" id="TIGR00043">
    <property type="entry name" value="rRNA maturation RNase YbeY"/>
    <property type="match status" value="1"/>
</dbReference>